<evidence type="ECO:0000256" key="1">
    <source>
        <dbReference type="ARBA" id="ARBA00004141"/>
    </source>
</evidence>
<reference evidence="7 8" key="1">
    <citation type="submission" date="2019-09" db="EMBL/GenBank/DDBJ databases">
        <title>Draft genome of the ectomycorrhizal ascomycete Sphaerosporella brunnea.</title>
        <authorList>
            <consortium name="DOE Joint Genome Institute"/>
            <person name="Benucci G.M."/>
            <person name="Marozzi G."/>
            <person name="Antonielli L."/>
            <person name="Sanchez S."/>
            <person name="Marco P."/>
            <person name="Wang X."/>
            <person name="Falini L.B."/>
            <person name="Barry K."/>
            <person name="Haridas S."/>
            <person name="Lipzen A."/>
            <person name="Labutti K."/>
            <person name="Grigoriev I.V."/>
            <person name="Murat C."/>
            <person name="Martin F."/>
            <person name="Albertini E."/>
            <person name="Donnini D."/>
            <person name="Bonito G."/>
        </authorList>
    </citation>
    <scope>NUCLEOTIDE SEQUENCE [LARGE SCALE GENOMIC DNA]</scope>
    <source>
        <strain evidence="7 8">Sb_GMNB300</strain>
    </source>
</reference>
<evidence type="ECO:0000313" key="8">
    <source>
        <dbReference type="Proteomes" id="UP000326924"/>
    </source>
</evidence>
<dbReference type="Proteomes" id="UP000326924">
    <property type="component" value="Unassembled WGS sequence"/>
</dbReference>
<organism evidence="7 8">
    <name type="scientific">Sphaerosporella brunnea</name>
    <dbReference type="NCBI Taxonomy" id="1250544"/>
    <lineage>
        <taxon>Eukaryota</taxon>
        <taxon>Fungi</taxon>
        <taxon>Dikarya</taxon>
        <taxon>Ascomycota</taxon>
        <taxon>Pezizomycotina</taxon>
        <taxon>Pezizomycetes</taxon>
        <taxon>Pezizales</taxon>
        <taxon>Pyronemataceae</taxon>
        <taxon>Sphaerosporella</taxon>
    </lineage>
</organism>
<dbReference type="OrthoDB" id="5409511at2759"/>
<dbReference type="EMBL" id="VXIS01000036">
    <property type="protein sequence ID" value="KAA8911380.1"/>
    <property type="molecule type" value="Genomic_DNA"/>
</dbReference>
<evidence type="ECO:0000259" key="6">
    <source>
        <dbReference type="PROSITE" id="PS51380"/>
    </source>
</evidence>
<dbReference type="AlphaFoldDB" id="A0A5J5F4E9"/>
<feature type="domain" description="EXS" evidence="6">
    <location>
        <begin position="1"/>
        <end position="108"/>
    </location>
</feature>
<dbReference type="PROSITE" id="PS51380">
    <property type="entry name" value="EXS"/>
    <property type="match status" value="1"/>
</dbReference>
<comment type="subcellular location">
    <subcellularLocation>
        <location evidence="1">Membrane</location>
        <topology evidence="1">Multi-pass membrane protein</topology>
    </subcellularLocation>
</comment>
<sequence>MDWSLMNPYAAWPFLRNTLYFKNPRMYYFGIGANTLLRSTWVLYVVLEQPTAYAPLVSFGIATAEVFRRFIWCFFRMENEHKGNVEAMRAYRDPKLPYRFRDDELPPPPPITSVVEISAADDLEAAVKRTSTRSTLHRFGRTLSKAYRSDYERRQRSMEDDHDDDERRRSDEGGDARPSYGQEEASCENLIPGEEVSEPWKTGEGGRC</sequence>
<feature type="region of interest" description="Disordered" evidence="5">
    <location>
        <begin position="150"/>
        <end position="208"/>
    </location>
</feature>
<gene>
    <name evidence="7" type="ORF">FN846DRAFT_935927</name>
</gene>
<proteinExistence type="predicted"/>
<feature type="compositionally biased region" description="Basic and acidic residues" evidence="5">
    <location>
        <begin position="150"/>
        <end position="175"/>
    </location>
</feature>
<dbReference type="InterPro" id="IPR004342">
    <property type="entry name" value="EXS_C"/>
</dbReference>
<evidence type="ECO:0000256" key="2">
    <source>
        <dbReference type="ARBA" id="ARBA00022692"/>
    </source>
</evidence>
<dbReference type="GO" id="GO:0005794">
    <property type="term" value="C:Golgi apparatus"/>
    <property type="evidence" value="ECO:0007669"/>
    <property type="project" value="TreeGrafter"/>
</dbReference>
<protein>
    <submittedName>
        <fullName evidence="7">EXS family-domain-containing protein</fullName>
    </submittedName>
</protein>
<comment type="caution">
    <text evidence="7">The sequence shown here is derived from an EMBL/GenBank/DDBJ whole genome shotgun (WGS) entry which is preliminary data.</text>
</comment>
<evidence type="ECO:0000256" key="5">
    <source>
        <dbReference type="SAM" id="MobiDB-lite"/>
    </source>
</evidence>
<dbReference type="GO" id="GO:0006817">
    <property type="term" value="P:phosphate ion transport"/>
    <property type="evidence" value="ECO:0007669"/>
    <property type="project" value="TreeGrafter"/>
</dbReference>
<evidence type="ECO:0000313" key="7">
    <source>
        <dbReference type="EMBL" id="KAA8911380.1"/>
    </source>
</evidence>
<dbReference type="Pfam" id="PF03124">
    <property type="entry name" value="EXS"/>
    <property type="match status" value="1"/>
</dbReference>
<accession>A0A5J5F4E9</accession>
<dbReference type="GO" id="GO:0005886">
    <property type="term" value="C:plasma membrane"/>
    <property type="evidence" value="ECO:0007669"/>
    <property type="project" value="TreeGrafter"/>
</dbReference>
<dbReference type="InParanoid" id="A0A5J5F4E9"/>
<keyword evidence="2" id="KW-0812">Transmembrane</keyword>
<keyword evidence="8" id="KW-1185">Reference proteome</keyword>
<evidence type="ECO:0000256" key="3">
    <source>
        <dbReference type="ARBA" id="ARBA00022989"/>
    </source>
</evidence>
<name>A0A5J5F4E9_9PEZI</name>
<evidence type="ECO:0000256" key="4">
    <source>
        <dbReference type="ARBA" id="ARBA00023136"/>
    </source>
</evidence>
<keyword evidence="3" id="KW-1133">Transmembrane helix</keyword>
<keyword evidence="4" id="KW-0472">Membrane</keyword>
<dbReference type="GO" id="GO:0000822">
    <property type="term" value="F:inositol hexakisphosphate binding"/>
    <property type="evidence" value="ECO:0007669"/>
    <property type="project" value="TreeGrafter"/>
</dbReference>
<dbReference type="PANTHER" id="PTHR10783">
    <property type="entry name" value="XENOTROPIC AND POLYTROPIC RETROVIRUS RECEPTOR 1-RELATED"/>
    <property type="match status" value="1"/>
</dbReference>
<dbReference type="PANTHER" id="PTHR10783:SF103">
    <property type="entry name" value="SOLUTE CARRIER FAMILY 53 MEMBER 1"/>
    <property type="match status" value="1"/>
</dbReference>
<dbReference type="GO" id="GO:0016036">
    <property type="term" value="P:cellular response to phosphate starvation"/>
    <property type="evidence" value="ECO:0007669"/>
    <property type="project" value="TreeGrafter"/>
</dbReference>